<name>A0A9D1IB43_9FIRM</name>
<reference evidence="3" key="1">
    <citation type="submission" date="2020-10" db="EMBL/GenBank/DDBJ databases">
        <authorList>
            <person name="Gilroy R."/>
        </authorList>
    </citation>
    <scope>NUCLEOTIDE SEQUENCE</scope>
    <source>
        <strain evidence="3">ChiHcec3-11533</strain>
    </source>
</reference>
<dbReference type="Gene3D" id="1.10.260.40">
    <property type="entry name" value="lambda repressor-like DNA-binding domains"/>
    <property type="match status" value="1"/>
</dbReference>
<evidence type="ECO:0000256" key="1">
    <source>
        <dbReference type="ARBA" id="ARBA00023125"/>
    </source>
</evidence>
<dbReference type="Proteomes" id="UP000824072">
    <property type="component" value="Unassembled WGS sequence"/>
</dbReference>
<dbReference type="PANTHER" id="PTHR46558">
    <property type="entry name" value="TRACRIPTIONAL REGULATORY PROTEIN-RELATED-RELATED"/>
    <property type="match status" value="1"/>
</dbReference>
<dbReference type="AlphaFoldDB" id="A0A9D1IB43"/>
<evidence type="ECO:0000313" key="4">
    <source>
        <dbReference type="Proteomes" id="UP000824072"/>
    </source>
</evidence>
<dbReference type="InterPro" id="IPR010982">
    <property type="entry name" value="Lambda_DNA-bd_dom_sf"/>
</dbReference>
<evidence type="ECO:0000259" key="2">
    <source>
        <dbReference type="PROSITE" id="PS50943"/>
    </source>
</evidence>
<dbReference type="SMART" id="SM00530">
    <property type="entry name" value="HTH_XRE"/>
    <property type="match status" value="1"/>
</dbReference>
<dbReference type="SUPFAM" id="SSF47413">
    <property type="entry name" value="lambda repressor-like DNA-binding domains"/>
    <property type="match status" value="1"/>
</dbReference>
<comment type="caution">
    <text evidence="3">The sequence shown here is derived from an EMBL/GenBank/DDBJ whole genome shotgun (WGS) entry which is preliminary data.</text>
</comment>
<gene>
    <name evidence="3" type="ORF">IAB02_03350</name>
</gene>
<feature type="domain" description="HTH cro/C1-type" evidence="2">
    <location>
        <begin position="5"/>
        <end position="59"/>
    </location>
</feature>
<reference evidence="3" key="2">
    <citation type="journal article" date="2021" name="PeerJ">
        <title>Extensive microbial diversity within the chicken gut microbiome revealed by metagenomics and culture.</title>
        <authorList>
            <person name="Gilroy R."/>
            <person name="Ravi A."/>
            <person name="Getino M."/>
            <person name="Pursley I."/>
            <person name="Horton D.L."/>
            <person name="Alikhan N.F."/>
            <person name="Baker D."/>
            <person name="Gharbi K."/>
            <person name="Hall N."/>
            <person name="Watson M."/>
            <person name="Adriaenssens E.M."/>
            <person name="Foster-Nyarko E."/>
            <person name="Jarju S."/>
            <person name="Secka A."/>
            <person name="Antonio M."/>
            <person name="Oren A."/>
            <person name="Chaudhuri R.R."/>
            <person name="La Ragione R."/>
            <person name="Hildebrand F."/>
            <person name="Pallen M.J."/>
        </authorList>
    </citation>
    <scope>NUCLEOTIDE SEQUENCE</scope>
    <source>
        <strain evidence="3">ChiHcec3-11533</strain>
    </source>
</reference>
<evidence type="ECO:0000313" key="3">
    <source>
        <dbReference type="EMBL" id="HIU33576.1"/>
    </source>
</evidence>
<dbReference type="CDD" id="cd00093">
    <property type="entry name" value="HTH_XRE"/>
    <property type="match status" value="1"/>
</dbReference>
<dbReference type="EMBL" id="DVMU01000074">
    <property type="protein sequence ID" value="HIU33576.1"/>
    <property type="molecule type" value="Genomic_DNA"/>
</dbReference>
<dbReference type="PROSITE" id="PS50943">
    <property type="entry name" value="HTH_CROC1"/>
    <property type="match status" value="1"/>
</dbReference>
<dbReference type="InterPro" id="IPR001387">
    <property type="entry name" value="Cro/C1-type_HTH"/>
</dbReference>
<keyword evidence="1" id="KW-0238">DNA-binding</keyword>
<protein>
    <submittedName>
        <fullName evidence="3">Helix-turn-helix transcriptional regulator</fullName>
    </submittedName>
</protein>
<accession>A0A9D1IB43</accession>
<dbReference type="PANTHER" id="PTHR46558:SF11">
    <property type="entry name" value="HTH-TYPE TRANSCRIPTIONAL REGULATOR XRE"/>
    <property type="match status" value="1"/>
</dbReference>
<dbReference type="Pfam" id="PF01381">
    <property type="entry name" value="HTH_3"/>
    <property type="match status" value="1"/>
</dbReference>
<proteinExistence type="predicted"/>
<organism evidence="3 4">
    <name type="scientific">Candidatus Pullichristensenella excrementigallinarum</name>
    <dbReference type="NCBI Taxonomy" id="2840907"/>
    <lineage>
        <taxon>Bacteria</taxon>
        <taxon>Bacillati</taxon>
        <taxon>Bacillota</taxon>
        <taxon>Clostridia</taxon>
        <taxon>Candidatus Pullichristensenella</taxon>
    </lineage>
</organism>
<sequence>MSTIILEKRKELGWTQKQVAEYLGVSVPAVSKWEKGIASPDIGLLPSLARLLKTDLNALFCFHEALSPRELGAFCNELVSLAGKNIAAAFERAEAKLHEFPHDEQLRLSVAVVMDSALLQTHDPNVLKEDFEKKISSWYDCLGRSADEKIRNSVDFMRVSRYIRQDKLDAAQEVLNNIRDKREIAAAFPDKQMLQVSIDLKRGEAEQAALELEKMLFQEASKIQMLLASLAEAELAAGEKAVAEMIAEKSKAMVALLDLWEGNKYSALYPIVAQEKDADAMLSLLEKMLKSLKKPWGFTESALYHRMAPEAKQFCPDEILAMVLKGLENDPDCEYLREHPKGKALLAKYKR</sequence>
<dbReference type="GO" id="GO:0003677">
    <property type="term" value="F:DNA binding"/>
    <property type="evidence" value="ECO:0007669"/>
    <property type="project" value="UniProtKB-KW"/>
</dbReference>